<accession>A0AAD7AZN5</accession>
<protein>
    <recommendedName>
        <fullName evidence="3">Nephrocystin 3-like N-terminal domain-containing protein</fullName>
    </recommendedName>
</protein>
<dbReference type="SUPFAM" id="SSF52540">
    <property type="entry name" value="P-loop containing nucleoside triphosphate hydrolases"/>
    <property type="match status" value="1"/>
</dbReference>
<feature type="compositionally biased region" description="Gly residues" evidence="2">
    <location>
        <begin position="21"/>
        <end position="41"/>
    </location>
</feature>
<keyword evidence="1" id="KW-0677">Repeat</keyword>
<dbReference type="Pfam" id="PF24883">
    <property type="entry name" value="NPHP3_N"/>
    <property type="match status" value="1"/>
</dbReference>
<evidence type="ECO:0000313" key="5">
    <source>
        <dbReference type="Proteomes" id="UP001221142"/>
    </source>
</evidence>
<dbReference type="InterPro" id="IPR027417">
    <property type="entry name" value="P-loop_NTPase"/>
</dbReference>
<dbReference type="EMBL" id="JARKIF010000067">
    <property type="protein sequence ID" value="KAJ7605799.1"/>
    <property type="molecule type" value="Genomic_DNA"/>
</dbReference>
<evidence type="ECO:0000259" key="3">
    <source>
        <dbReference type="Pfam" id="PF24883"/>
    </source>
</evidence>
<feature type="region of interest" description="Disordered" evidence="2">
    <location>
        <begin position="1"/>
        <end position="42"/>
    </location>
</feature>
<evidence type="ECO:0000256" key="2">
    <source>
        <dbReference type="SAM" id="MobiDB-lite"/>
    </source>
</evidence>
<sequence>MMSNIHQVRGVRDVSHVTIQGGPGAQGGSGNETGGAGGAGGSPVVNIIKGSNEDLFKWLGNPPDTQDRQYQLQGLRHEDTGTWLLQDNQLISWKNTPGILWIRGISGTGKSVLSSTIIRDLVDTGNTVAYFFFDFRIPDRQSLDIMLRSIVWQLSGKSDTPYDSLSNLHKGLGKGTIQPQRKDLHKVLDDLIVELEQICIVLDGLDECHRDDWAGLVEFVNRRHGSSIKCHVLFTSQPHQEFQTGFHGIPLIQLHGSILDEDIRSLVYSKILTMSKDSEHARTFTEKIVKQSDGM</sequence>
<evidence type="ECO:0000256" key="1">
    <source>
        <dbReference type="ARBA" id="ARBA00022737"/>
    </source>
</evidence>
<organism evidence="4 5">
    <name type="scientific">Roridomyces roridus</name>
    <dbReference type="NCBI Taxonomy" id="1738132"/>
    <lineage>
        <taxon>Eukaryota</taxon>
        <taxon>Fungi</taxon>
        <taxon>Dikarya</taxon>
        <taxon>Basidiomycota</taxon>
        <taxon>Agaricomycotina</taxon>
        <taxon>Agaricomycetes</taxon>
        <taxon>Agaricomycetidae</taxon>
        <taxon>Agaricales</taxon>
        <taxon>Marasmiineae</taxon>
        <taxon>Mycenaceae</taxon>
        <taxon>Roridomyces</taxon>
    </lineage>
</organism>
<proteinExistence type="predicted"/>
<dbReference type="PANTHER" id="PTHR10039:SF14">
    <property type="entry name" value="NACHT DOMAIN-CONTAINING PROTEIN"/>
    <property type="match status" value="1"/>
</dbReference>
<evidence type="ECO:0000313" key="4">
    <source>
        <dbReference type="EMBL" id="KAJ7605799.1"/>
    </source>
</evidence>
<reference evidence="4" key="1">
    <citation type="submission" date="2023-03" db="EMBL/GenBank/DDBJ databases">
        <title>Massive genome expansion in bonnet fungi (Mycena s.s.) driven by repeated elements and novel gene families across ecological guilds.</title>
        <authorList>
            <consortium name="Lawrence Berkeley National Laboratory"/>
            <person name="Harder C.B."/>
            <person name="Miyauchi S."/>
            <person name="Viragh M."/>
            <person name="Kuo A."/>
            <person name="Thoen E."/>
            <person name="Andreopoulos B."/>
            <person name="Lu D."/>
            <person name="Skrede I."/>
            <person name="Drula E."/>
            <person name="Henrissat B."/>
            <person name="Morin E."/>
            <person name="Kohler A."/>
            <person name="Barry K."/>
            <person name="LaButti K."/>
            <person name="Morin E."/>
            <person name="Salamov A."/>
            <person name="Lipzen A."/>
            <person name="Mereny Z."/>
            <person name="Hegedus B."/>
            <person name="Baldrian P."/>
            <person name="Stursova M."/>
            <person name="Weitz H."/>
            <person name="Taylor A."/>
            <person name="Grigoriev I.V."/>
            <person name="Nagy L.G."/>
            <person name="Martin F."/>
            <person name="Kauserud H."/>
        </authorList>
    </citation>
    <scope>NUCLEOTIDE SEQUENCE</scope>
    <source>
        <strain evidence="4">9284</strain>
    </source>
</reference>
<dbReference type="Proteomes" id="UP001221142">
    <property type="component" value="Unassembled WGS sequence"/>
</dbReference>
<feature type="domain" description="Nephrocystin 3-like N-terminal" evidence="3">
    <location>
        <begin position="79"/>
        <end position="236"/>
    </location>
</feature>
<dbReference type="InterPro" id="IPR056884">
    <property type="entry name" value="NPHP3-like_N"/>
</dbReference>
<dbReference type="AlphaFoldDB" id="A0AAD7AZN5"/>
<keyword evidence="5" id="KW-1185">Reference proteome</keyword>
<comment type="caution">
    <text evidence="4">The sequence shown here is derived from an EMBL/GenBank/DDBJ whole genome shotgun (WGS) entry which is preliminary data.</text>
</comment>
<name>A0AAD7AZN5_9AGAR</name>
<dbReference type="PANTHER" id="PTHR10039">
    <property type="entry name" value="AMELOGENIN"/>
    <property type="match status" value="1"/>
</dbReference>
<gene>
    <name evidence="4" type="ORF">FB45DRAFT_464541</name>
</gene>
<dbReference type="Gene3D" id="3.40.50.300">
    <property type="entry name" value="P-loop containing nucleotide triphosphate hydrolases"/>
    <property type="match status" value="1"/>
</dbReference>